<dbReference type="GeneID" id="34610614"/>
<evidence type="ECO:0000313" key="3">
    <source>
        <dbReference type="Proteomes" id="UP000184188"/>
    </source>
</evidence>
<dbReference type="EMBL" id="KV878355">
    <property type="protein sequence ID" value="OJJ42973.1"/>
    <property type="molecule type" value="Genomic_DNA"/>
</dbReference>
<feature type="region of interest" description="Disordered" evidence="1">
    <location>
        <begin position="49"/>
        <end position="110"/>
    </location>
</feature>
<sequence>MFSVSAKRQREDDAFGVDVFSVRERKKPRPLPLQTSSAADDHTLARLFSATLTPEDSSEDEEDDGSTGALWSSRQPQQASRPPVLVLDTPMDLDSGRPTSLPLASGDNLSPWPPGVRDHGVVQPSPIPHHLIDQSLNLSGGHVATPIYGHFNEGTLNAPSDVMMDDDSPTVTSSNVEHGKETAWWRRRRLPSPISEDEGSGDCLQETQFLRGQTCPASPPMKSFDGLLEEQDEPVMMMEATQDLEPNTTKPPQAPPVKKGRISISMGYRADCEKCRRKIPGHYSHIIRS</sequence>
<dbReference type="OrthoDB" id="2446291at2759"/>
<proteinExistence type="predicted"/>
<evidence type="ECO:0000313" key="2">
    <source>
        <dbReference type="EMBL" id="OJJ42973.1"/>
    </source>
</evidence>
<accession>A0A1L9S737</accession>
<feature type="region of interest" description="Disordered" evidence="1">
    <location>
        <begin position="23"/>
        <end position="42"/>
    </location>
</feature>
<protein>
    <submittedName>
        <fullName evidence="2">Uncharacterized protein</fullName>
    </submittedName>
</protein>
<dbReference type="Proteomes" id="UP000184188">
    <property type="component" value="Unassembled WGS sequence"/>
</dbReference>
<feature type="compositionally biased region" description="Acidic residues" evidence="1">
    <location>
        <begin position="56"/>
        <end position="65"/>
    </location>
</feature>
<organism evidence="2 3">
    <name type="scientific">Penicilliopsis zonata CBS 506.65</name>
    <dbReference type="NCBI Taxonomy" id="1073090"/>
    <lineage>
        <taxon>Eukaryota</taxon>
        <taxon>Fungi</taxon>
        <taxon>Dikarya</taxon>
        <taxon>Ascomycota</taxon>
        <taxon>Pezizomycotina</taxon>
        <taxon>Eurotiomycetes</taxon>
        <taxon>Eurotiomycetidae</taxon>
        <taxon>Eurotiales</taxon>
        <taxon>Aspergillaceae</taxon>
        <taxon>Penicilliopsis</taxon>
    </lineage>
</organism>
<gene>
    <name evidence="2" type="ORF">ASPZODRAFT_136845</name>
</gene>
<name>A0A1L9S737_9EURO</name>
<feature type="compositionally biased region" description="Polar residues" evidence="1">
    <location>
        <begin position="69"/>
        <end position="80"/>
    </location>
</feature>
<dbReference type="AlphaFoldDB" id="A0A1L9S737"/>
<keyword evidence="3" id="KW-1185">Reference proteome</keyword>
<evidence type="ECO:0000256" key="1">
    <source>
        <dbReference type="SAM" id="MobiDB-lite"/>
    </source>
</evidence>
<dbReference type="VEuPathDB" id="FungiDB:ASPZODRAFT_136845"/>
<dbReference type="RefSeq" id="XP_022577483.1">
    <property type="nucleotide sequence ID" value="XM_022724149.1"/>
</dbReference>
<reference evidence="3" key="1">
    <citation type="journal article" date="2017" name="Genome Biol.">
        <title>Comparative genomics reveals high biological diversity and specific adaptations in the industrially and medically important fungal genus Aspergillus.</title>
        <authorList>
            <person name="de Vries R.P."/>
            <person name="Riley R."/>
            <person name="Wiebenga A."/>
            <person name="Aguilar-Osorio G."/>
            <person name="Amillis S."/>
            <person name="Uchima C.A."/>
            <person name="Anderluh G."/>
            <person name="Asadollahi M."/>
            <person name="Askin M."/>
            <person name="Barry K."/>
            <person name="Battaglia E."/>
            <person name="Bayram O."/>
            <person name="Benocci T."/>
            <person name="Braus-Stromeyer S.A."/>
            <person name="Caldana C."/>
            <person name="Canovas D."/>
            <person name="Cerqueira G.C."/>
            <person name="Chen F."/>
            <person name="Chen W."/>
            <person name="Choi C."/>
            <person name="Clum A."/>
            <person name="Dos Santos R.A."/>
            <person name="Damasio A.R."/>
            <person name="Diallinas G."/>
            <person name="Emri T."/>
            <person name="Fekete E."/>
            <person name="Flipphi M."/>
            <person name="Freyberg S."/>
            <person name="Gallo A."/>
            <person name="Gournas C."/>
            <person name="Habgood R."/>
            <person name="Hainaut M."/>
            <person name="Harispe M.L."/>
            <person name="Henrissat B."/>
            <person name="Hilden K.S."/>
            <person name="Hope R."/>
            <person name="Hossain A."/>
            <person name="Karabika E."/>
            <person name="Karaffa L."/>
            <person name="Karanyi Z."/>
            <person name="Krasevec N."/>
            <person name="Kuo A."/>
            <person name="Kusch H."/>
            <person name="LaButti K."/>
            <person name="Lagendijk E.L."/>
            <person name="Lapidus A."/>
            <person name="Levasseur A."/>
            <person name="Lindquist E."/>
            <person name="Lipzen A."/>
            <person name="Logrieco A.F."/>
            <person name="MacCabe A."/>
            <person name="Maekelae M.R."/>
            <person name="Malavazi I."/>
            <person name="Melin P."/>
            <person name="Meyer V."/>
            <person name="Mielnichuk N."/>
            <person name="Miskei M."/>
            <person name="Molnar A.P."/>
            <person name="Mule G."/>
            <person name="Ngan C.Y."/>
            <person name="Orejas M."/>
            <person name="Orosz E."/>
            <person name="Ouedraogo J.P."/>
            <person name="Overkamp K.M."/>
            <person name="Park H.-S."/>
            <person name="Perrone G."/>
            <person name="Piumi F."/>
            <person name="Punt P.J."/>
            <person name="Ram A.F."/>
            <person name="Ramon A."/>
            <person name="Rauscher S."/>
            <person name="Record E."/>
            <person name="Riano-Pachon D.M."/>
            <person name="Robert V."/>
            <person name="Roehrig J."/>
            <person name="Ruller R."/>
            <person name="Salamov A."/>
            <person name="Salih N.S."/>
            <person name="Samson R.A."/>
            <person name="Sandor E."/>
            <person name="Sanguinetti M."/>
            <person name="Schuetze T."/>
            <person name="Sepcic K."/>
            <person name="Shelest E."/>
            <person name="Sherlock G."/>
            <person name="Sophianopoulou V."/>
            <person name="Squina F.M."/>
            <person name="Sun H."/>
            <person name="Susca A."/>
            <person name="Todd R.B."/>
            <person name="Tsang A."/>
            <person name="Unkles S.E."/>
            <person name="van de Wiele N."/>
            <person name="van Rossen-Uffink D."/>
            <person name="Oliveira J.V."/>
            <person name="Vesth T.C."/>
            <person name="Visser J."/>
            <person name="Yu J.-H."/>
            <person name="Zhou M."/>
            <person name="Andersen M.R."/>
            <person name="Archer D.B."/>
            <person name="Baker S.E."/>
            <person name="Benoit I."/>
            <person name="Brakhage A.A."/>
            <person name="Braus G.H."/>
            <person name="Fischer R."/>
            <person name="Frisvad J.C."/>
            <person name="Goldman G.H."/>
            <person name="Houbraken J."/>
            <person name="Oakley B."/>
            <person name="Pocsi I."/>
            <person name="Scazzocchio C."/>
            <person name="Seiboth B."/>
            <person name="vanKuyk P.A."/>
            <person name="Wortman J."/>
            <person name="Dyer P.S."/>
            <person name="Grigoriev I.V."/>
        </authorList>
    </citation>
    <scope>NUCLEOTIDE SEQUENCE [LARGE SCALE GENOMIC DNA]</scope>
    <source>
        <strain evidence="3">CBS 506.65</strain>
    </source>
</reference>